<protein>
    <submittedName>
        <fullName evidence="1">Uncharacterized protein</fullName>
    </submittedName>
</protein>
<sequence>MKEQKAHTIPLADLLENINSYNIQAMNKYYSKGGIGGSSNLAMSDESISRELVDCLRARNCSQSELP</sequence>
<accession>A0A085VAC7</accession>
<organism evidence="1 2">
    <name type="scientific">Pseudomonas syringae</name>
    <dbReference type="NCBI Taxonomy" id="317"/>
    <lineage>
        <taxon>Bacteria</taxon>
        <taxon>Pseudomonadati</taxon>
        <taxon>Pseudomonadota</taxon>
        <taxon>Gammaproteobacteria</taxon>
        <taxon>Pseudomonadales</taxon>
        <taxon>Pseudomonadaceae</taxon>
        <taxon>Pseudomonas</taxon>
    </lineage>
</organism>
<name>A0A085VAC7_PSESX</name>
<gene>
    <name evidence="1" type="ORF">IV02_08070</name>
</gene>
<dbReference type="EMBL" id="JPQT01000097">
    <property type="protein sequence ID" value="KFE52390.1"/>
    <property type="molecule type" value="Genomic_DNA"/>
</dbReference>
<dbReference type="AlphaFoldDB" id="A0A085VAC7"/>
<comment type="caution">
    <text evidence="1">The sequence shown here is derived from an EMBL/GenBank/DDBJ whole genome shotgun (WGS) entry which is preliminary data.</text>
</comment>
<dbReference type="PATRIC" id="fig|317.174.peg.1644"/>
<dbReference type="Proteomes" id="UP000028643">
    <property type="component" value="Unassembled WGS sequence"/>
</dbReference>
<evidence type="ECO:0000313" key="2">
    <source>
        <dbReference type="Proteomes" id="UP000028643"/>
    </source>
</evidence>
<reference evidence="1 2" key="1">
    <citation type="submission" date="2014-07" db="EMBL/GenBank/DDBJ databases">
        <title>Draft Genome Sequences of Environmental Pseudomonas syringae strains.</title>
        <authorList>
            <person name="Baltrus D.A."/>
            <person name="Berge O."/>
            <person name="Morris C."/>
        </authorList>
    </citation>
    <scope>NUCLEOTIDE SEQUENCE [LARGE SCALE GENOMIC DNA]</scope>
    <source>
        <strain evidence="1 2">CEB003</strain>
    </source>
</reference>
<proteinExistence type="predicted"/>
<evidence type="ECO:0000313" key="1">
    <source>
        <dbReference type="EMBL" id="KFE52390.1"/>
    </source>
</evidence>